<evidence type="ECO:0000256" key="1">
    <source>
        <dbReference type="ARBA" id="ARBA00001974"/>
    </source>
</evidence>
<dbReference type="InterPro" id="IPR036188">
    <property type="entry name" value="FAD/NAD-bd_sf"/>
</dbReference>
<evidence type="ECO:0000313" key="7">
    <source>
        <dbReference type="Proteomes" id="UP000322139"/>
    </source>
</evidence>
<evidence type="ECO:0000313" key="6">
    <source>
        <dbReference type="EMBL" id="TYS46874.1"/>
    </source>
</evidence>
<feature type="domain" description="FAD/NAD(P)-binding" evidence="5">
    <location>
        <begin position="3"/>
        <end position="284"/>
    </location>
</feature>
<accession>A0A5D4RA29</accession>
<gene>
    <name evidence="6" type="ORF">FZD51_15515</name>
</gene>
<comment type="caution">
    <text evidence="6">The sequence shown here is derived from an EMBL/GenBank/DDBJ whole genome shotgun (WGS) entry which is preliminary data.</text>
</comment>
<dbReference type="PRINTS" id="PR00469">
    <property type="entry name" value="PNDRDTASEII"/>
</dbReference>
<keyword evidence="4" id="KW-0560">Oxidoreductase</keyword>
<sequence length="301" mass="32931">MTYDCIIIGGGIAGLQAAIQLGRYKHKVLVVDSNHGRSTICKSYHNILGYPDGVSGQELRDIGRSHAERLGVEFKLGKAEKAEKKGSGFEITLEDGGRLESERLLLSTGVMDRIPEFPNLYPTLGVSVYVCPDCDGYELKDKRTIVIGSGNPGANMAVTLSYWTDELVFINHEKKEVSQELMGKLRDLNIEYMEEPIAEAIADGPNIQGFLLENGQKVMGERGFTAFGGNAVKSDLAKQLGVERLENKHINVDPRSKMTNVKNVWAAGDVVAHSEQVTIAMGDGSQAAIWIHKSILAEENK</sequence>
<dbReference type="InterPro" id="IPR050097">
    <property type="entry name" value="Ferredoxin-NADP_redctase_2"/>
</dbReference>
<dbReference type="PRINTS" id="PR00368">
    <property type="entry name" value="FADPNR"/>
</dbReference>
<dbReference type="Gene3D" id="3.50.50.60">
    <property type="entry name" value="FAD/NAD(P)-binding domain"/>
    <property type="match status" value="2"/>
</dbReference>
<evidence type="ECO:0000259" key="5">
    <source>
        <dbReference type="Pfam" id="PF07992"/>
    </source>
</evidence>
<dbReference type="RefSeq" id="WP_148975607.1">
    <property type="nucleotide sequence ID" value="NZ_VTER01000007.1"/>
</dbReference>
<dbReference type="AlphaFoldDB" id="A0A5D4RA29"/>
<evidence type="ECO:0000256" key="4">
    <source>
        <dbReference type="ARBA" id="ARBA00023002"/>
    </source>
</evidence>
<organism evidence="6 7">
    <name type="scientific">Bacillus infantis</name>
    <dbReference type="NCBI Taxonomy" id="324767"/>
    <lineage>
        <taxon>Bacteria</taxon>
        <taxon>Bacillati</taxon>
        <taxon>Bacillota</taxon>
        <taxon>Bacilli</taxon>
        <taxon>Bacillales</taxon>
        <taxon>Bacillaceae</taxon>
        <taxon>Bacillus</taxon>
    </lineage>
</organism>
<evidence type="ECO:0000256" key="2">
    <source>
        <dbReference type="ARBA" id="ARBA00011738"/>
    </source>
</evidence>
<comment type="cofactor">
    <cofactor evidence="1">
        <name>FAD</name>
        <dbReference type="ChEBI" id="CHEBI:57692"/>
    </cofactor>
</comment>
<keyword evidence="3" id="KW-0285">Flavoprotein</keyword>
<reference evidence="6 7" key="1">
    <citation type="submission" date="2019-08" db="EMBL/GenBank/DDBJ databases">
        <title>Bacillus genomes from the desert of Cuatro Cienegas, Coahuila.</title>
        <authorList>
            <person name="Olmedo-Alvarez G."/>
        </authorList>
    </citation>
    <scope>NUCLEOTIDE SEQUENCE [LARGE SCALE GENOMIC DNA]</scope>
    <source>
        <strain evidence="6 7">CH446_14T</strain>
    </source>
</reference>
<dbReference type="InterPro" id="IPR023753">
    <property type="entry name" value="FAD/NAD-binding_dom"/>
</dbReference>
<name>A0A5D4RA29_9BACI</name>
<protein>
    <submittedName>
        <fullName evidence="6">NAD(P)/FAD-dependent oxidoreductase</fullName>
    </submittedName>
</protein>
<dbReference type="Pfam" id="PF07992">
    <property type="entry name" value="Pyr_redox_2"/>
    <property type="match status" value="1"/>
</dbReference>
<dbReference type="EMBL" id="VTER01000007">
    <property type="protein sequence ID" value="TYS46874.1"/>
    <property type="molecule type" value="Genomic_DNA"/>
</dbReference>
<dbReference type="Proteomes" id="UP000322139">
    <property type="component" value="Unassembled WGS sequence"/>
</dbReference>
<dbReference type="PANTHER" id="PTHR48105">
    <property type="entry name" value="THIOREDOXIN REDUCTASE 1-RELATED-RELATED"/>
    <property type="match status" value="1"/>
</dbReference>
<comment type="subunit">
    <text evidence="2">Homodimer.</text>
</comment>
<proteinExistence type="predicted"/>
<dbReference type="SUPFAM" id="SSF51905">
    <property type="entry name" value="FAD/NAD(P)-binding domain"/>
    <property type="match status" value="1"/>
</dbReference>
<dbReference type="GO" id="GO:0016491">
    <property type="term" value="F:oxidoreductase activity"/>
    <property type="evidence" value="ECO:0007669"/>
    <property type="project" value="UniProtKB-KW"/>
</dbReference>
<evidence type="ECO:0000256" key="3">
    <source>
        <dbReference type="ARBA" id="ARBA00022630"/>
    </source>
</evidence>